<proteinExistence type="predicted"/>
<accession>A0ABT7AS79</accession>
<keyword evidence="2" id="KW-1185">Reference proteome</keyword>
<evidence type="ECO:0000313" key="2">
    <source>
        <dbReference type="Proteomes" id="UP001235303"/>
    </source>
</evidence>
<comment type="caution">
    <text evidence="1">The sequence shown here is derived from an EMBL/GenBank/DDBJ whole genome shotgun (WGS) entry which is preliminary data.</text>
</comment>
<evidence type="ECO:0008006" key="3">
    <source>
        <dbReference type="Google" id="ProtNLM"/>
    </source>
</evidence>
<gene>
    <name evidence="1" type="ORF">PMG71_05670</name>
</gene>
<dbReference type="RefSeq" id="WP_283752672.1">
    <property type="nucleotide sequence ID" value="NZ_JAQOSP010000039.1"/>
</dbReference>
<sequence length="129" mass="15279">MDIKELARQAYKAKFDRDRPKREEQYRKKQEKIEFFLGVIADHLGADLTDFLVQYEGTRIILNGAPPYSYRIQSPFVYIDYDSDNHEFKMREPQSAKCFDGDLRQSLLEEIGRVIYEAELLEEELKSYG</sequence>
<name>A0ABT7AS79_9CYAN</name>
<evidence type="ECO:0000313" key="1">
    <source>
        <dbReference type="EMBL" id="MDJ1168908.1"/>
    </source>
</evidence>
<organism evidence="1 2">
    <name type="scientific">Roseofilum acuticapitatum BLCC-M154</name>
    <dbReference type="NCBI Taxonomy" id="3022444"/>
    <lineage>
        <taxon>Bacteria</taxon>
        <taxon>Bacillati</taxon>
        <taxon>Cyanobacteriota</taxon>
        <taxon>Cyanophyceae</taxon>
        <taxon>Desertifilales</taxon>
        <taxon>Desertifilaceae</taxon>
        <taxon>Roseofilum</taxon>
        <taxon>Roseofilum acuticapitatum</taxon>
    </lineage>
</organism>
<reference evidence="1 2" key="1">
    <citation type="submission" date="2023-01" db="EMBL/GenBank/DDBJ databases">
        <title>Novel diversity within Roseofilum (Cyanobacteria; Desertifilaceae) from marine benthic mats with descriptions of four novel species.</title>
        <authorList>
            <person name="Wang Y."/>
            <person name="Berthold D.E."/>
            <person name="Hu J."/>
            <person name="Lefler F.W."/>
            <person name="Laughinghouse H.D. IV."/>
        </authorList>
    </citation>
    <scope>NUCLEOTIDE SEQUENCE [LARGE SCALE GENOMIC DNA]</scope>
    <source>
        <strain evidence="1 2">BLCC-M154</strain>
    </source>
</reference>
<dbReference type="Proteomes" id="UP001235303">
    <property type="component" value="Unassembled WGS sequence"/>
</dbReference>
<dbReference type="EMBL" id="JAQOSP010000039">
    <property type="protein sequence ID" value="MDJ1168908.1"/>
    <property type="molecule type" value="Genomic_DNA"/>
</dbReference>
<protein>
    <recommendedName>
        <fullName evidence="3">DUF559 domain-containing protein</fullName>
    </recommendedName>
</protein>